<dbReference type="GO" id="GO:0005576">
    <property type="term" value="C:extracellular region"/>
    <property type="evidence" value="ECO:0007669"/>
    <property type="project" value="UniProtKB-SubCell"/>
</dbReference>
<keyword evidence="16" id="KW-1185">Reference proteome</keyword>
<keyword evidence="8 13" id="KW-1015">Disulfide bond</keyword>
<evidence type="ECO:0000256" key="14">
    <source>
        <dbReference type="RuleBase" id="RU361263"/>
    </source>
</evidence>
<protein>
    <recommendedName>
        <fullName evidence="11 14">Cutinase</fullName>
        <ecNumber evidence="3 14">3.1.1.74</ecNumber>
    </recommendedName>
</protein>
<gene>
    <name evidence="15" type="ORF">BU23DRAFT_657316</name>
</gene>
<dbReference type="PANTHER" id="PTHR48250:SF3">
    <property type="entry name" value="CUTINASE 1-RELATED"/>
    <property type="match status" value="1"/>
</dbReference>
<dbReference type="FunFam" id="3.40.50.1820:FF:000235">
    <property type="entry name" value="Cutinase 1"/>
    <property type="match status" value="1"/>
</dbReference>
<evidence type="ECO:0000313" key="16">
    <source>
        <dbReference type="Proteomes" id="UP000800036"/>
    </source>
</evidence>
<dbReference type="AlphaFoldDB" id="A0A6A5VMW9"/>
<sequence length="246" mass="25214">MYTQSFLTLALTALAAATPLEKRATGPTSNEFTQGGCRDVMFAFARGSTEIGNMGAICGPQTSDGLKAAFGDAAVATEGIKYDAALAPNALPGGTDQKSAQAMADILNAMATQCPNSVIVAGGYSQGAAVSHRSIESLAPATQDMIAGVILYGDTQNTQDNGQIPGFDPAKTKIICAPGDLVCKGTLTILPPHLSYGANAAEGSAFLVQKAQAMMAAKKAKRAAEVKREVGNLAEKMVKVAVKMVA</sequence>
<dbReference type="EC" id="3.1.1.74" evidence="3 14"/>
<evidence type="ECO:0000256" key="6">
    <source>
        <dbReference type="ARBA" id="ARBA00022729"/>
    </source>
</evidence>
<dbReference type="InterPro" id="IPR000675">
    <property type="entry name" value="Cutinase/axe"/>
</dbReference>
<keyword evidence="5 14" id="KW-0964">Secreted</keyword>
<feature type="disulfide bond" evidence="13">
    <location>
        <begin position="37"/>
        <end position="114"/>
    </location>
</feature>
<comment type="function">
    <text evidence="10">Catalyzes the hydrolysis of complex carboxylic polyesters found in the cell wall of plants. Degrades cutin, a macromolecule that forms the structure of the plant cuticle. Allows pathogenic fungi to penetrate through the cuticular barrier into the host plant during the initial stage of fungal infection.</text>
</comment>
<feature type="active site" evidence="12">
    <location>
        <position position="180"/>
    </location>
</feature>
<organism evidence="15 16">
    <name type="scientific">Bimuria novae-zelandiae CBS 107.79</name>
    <dbReference type="NCBI Taxonomy" id="1447943"/>
    <lineage>
        <taxon>Eukaryota</taxon>
        <taxon>Fungi</taxon>
        <taxon>Dikarya</taxon>
        <taxon>Ascomycota</taxon>
        <taxon>Pezizomycotina</taxon>
        <taxon>Dothideomycetes</taxon>
        <taxon>Pleosporomycetidae</taxon>
        <taxon>Pleosporales</taxon>
        <taxon>Massarineae</taxon>
        <taxon>Didymosphaeriaceae</taxon>
        <taxon>Bimuria</taxon>
    </lineage>
</organism>
<evidence type="ECO:0000256" key="12">
    <source>
        <dbReference type="PIRSR" id="PIRSR611150-1"/>
    </source>
</evidence>
<evidence type="ECO:0000256" key="4">
    <source>
        <dbReference type="ARBA" id="ARBA00022487"/>
    </source>
</evidence>
<evidence type="ECO:0000256" key="2">
    <source>
        <dbReference type="ARBA" id="ARBA00007534"/>
    </source>
</evidence>
<evidence type="ECO:0000256" key="11">
    <source>
        <dbReference type="ARBA" id="ARBA00074522"/>
    </source>
</evidence>
<keyword evidence="6 14" id="KW-0732">Signal</keyword>
<evidence type="ECO:0000256" key="3">
    <source>
        <dbReference type="ARBA" id="ARBA00013095"/>
    </source>
</evidence>
<dbReference type="EMBL" id="ML976662">
    <property type="protein sequence ID" value="KAF1977829.1"/>
    <property type="molecule type" value="Genomic_DNA"/>
</dbReference>
<evidence type="ECO:0000256" key="1">
    <source>
        <dbReference type="ARBA" id="ARBA00004613"/>
    </source>
</evidence>
<dbReference type="PROSITE" id="PS00931">
    <property type="entry name" value="CUTINASE_2"/>
    <property type="match status" value="1"/>
</dbReference>
<feature type="disulfide bond" evidence="13">
    <location>
        <begin position="176"/>
        <end position="183"/>
    </location>
</feature>
<dbReference type="Pfam" id="PF01083">
    <property type="entry name" value="Cutinase"/>
    <property type="match status" value="1"/>
</dbReference>
<dbReference type="InterPro" id="IPR011150">
    <property type="entry name" value="Cutinase_monf"/>
</dbReference>
<comment type="subcellular location">
    <subcellularLocation>
        <location evidence="1 14">Secreted</location>
    </subcellularLocation>
</comment>
<evidence type="ECO:0000256" key="9">
    <source>
        <dbReference type="ARBA" id="ARBA00034045"/>
    </source>
</evidence>
<dbReference type="InterPro" id="IPR043580">
    <property type="entry name" value="CUTINASE_1"/>
</dbReference>
<dbReference type="PROSITE" id="PS00155">
    <property type="entry name" value="CUTINASE_1"/>
    <property type="match status" value="1"/>
</dbReference>
<dbReference type="InterPro" id="IPR029058">
    <property type="entry name" value="AB_hydrolase_fold"/>
</dbReference>
<keyword evidence="4 14" id="KW-0719">Serine esterase</keyword>
<comment type="catalytic activity">
    <reaction evidence="9 14">
        <text>cutin + H2O = cutin monomers.</text>
        <dbReference type="EC" id="3.1.1.74"/>
    </reaction>
</comment>
<evidence type="ECO:0000313" key="15">
    <source>
        <dbReference type="EMBL" id="KAF1977829.1"/>
    </source>
</evidence>
<feature type="signal peptide" evidence="14">
    <location>
        <begin position="1"/>
        <end position="17"/>
    </location>
</feature>
<comment type="similarity">
    <text evidence="2 14">Belongs to the cutinase family.</text>
</comment>
<feature type="active site" description="Nucleophile" evidence="12">
    <location>
        <position position="125"/>
    </location>
</feature>
<dbReference type="GO" id="GO:0050525">
    <property type="term" value="F:cutinase activity"/>
    <property type="evidence" value="ECO:0007669"/>
    <property type="project" value="UniProtKB-UniRule"/>
</dbReference>
<evidence type="ECO:0000256" key="5">
    <source>
        <dbReference type="ARBA" id="ARBA00022525"/>
    </source>
</evidence>
<dbReference type="PANTHER" id="PTHR48250">
    <property type="entry name" value="CUTINASE 2-RELATED"/>
    <property type="match status" value="1"/>
</dbReference>
<dbReference type="SUPFAM" id="SSF53474">
    <property type="entry name" value="alpha/beta-Hydrolases"/>
    <property type="match status" value="1"/>
</dbReference>
<feature type="active site" description="Proton donor/acceptor" evidence="12">
    <location>
        <position position="193"/>
    </location>
</feature>
<evidence type="ECO:0000256" key="13">
    <source>
        <dbReference type="PIRSR" id="PIRSR611150-2"/>
    </source>
</evidence>
<evidence type="ECO:0000256" key="8">
    <source>
        <dbReference type="ARBA" id="ARBA00023157"/>
    </source>
</evidence>
<accession>A0A6A5VMW9</accession>
<dbReference type="OrthoDB" id="3225429at2759"/>
<keyword evidence="7 14" id="KW-0378">Hydrolase</keyword>
<dbReference type="Proteomes" id="UP000800036">
    <property type="component" value="Unassembled WGS sequence"/>
</dbReference>
<dbReference type="GO" id="GO:0016052">
    <property type="term" value="P:carbohydrate catabolic process"/>
    <property type="evidence" value="ECO:0007669"/>
    <property type="project" value="TreeGrafter"/>
</dbReference>
<evidence type="ECO:0000256" key="10">
    <source>
        <dbReference type="ARBA" id="ARBA00057514"/>
    </source>
</evidence>
<evidence type="ECO:0000256" key="7">
    <source>
        <dbReference type="ARBA" id="ARBA00022801"/>
    </source>
</evidence>
<dbReference type="Gene3D" id="3.40.50.1820">
    <property type="entry name" value="alpha/beta hydrolase"/>
    <property type="match status" value="1"/>
</dbReference>
<name>A0A6A5VMW9_9PLEO</name>
<dbReference type="SMART" id="SM01110">
    <property type="entry name" value="Cutinase"/>
    <property type="match status" value="1"/>
</dbReference>
<dbReference type="InterPro" id="IPR043579">
    <property type="entry name" value="CUTINASE_2"/>
</dbReference>
<dbReference type="PRINTS" id="PR00129">
    <property type="entry name" value="CUTINASE"/>
</dbReference>
<proteinExistence type="inferred from homology"/>
<reference evidence="15" key="1">
    <citation type="journal article" date="2020" name="Stud. Mycol.">
        <title>101 Dothideomycetes genomes: a test case for predicting lifestyles and emergence of pathogens.</title>
        <authorList>
            <person name="Haridas S."/>
            <person name="Albert R."/>
            <person name="Binder M."/>
            <person name="Bloem J."/>
            <person name="Labutti K."/>
            <person name="Salamov A."/>
            <person name="Andreopoulos B."/>
            <person name="Baker S."/>
            <person name="Barry K."/>
            <person name="Bills G."/>
            <person name="Bluhm B."/>
            <person name="Cannon C."/>
            <person name="Castanera R."/>
            <person name="Culley D."/>
            <person name="Daum C."/>
            <person name="Ezra D."/>
            <person name="Gonzalez J."/>
            <person name="Henrissat B."/>
            <person name="Kuo A."/>
            <person name="Liang C."/>
            <person name="Lipzen A."/>
            <person name="Lutzoni F."/>
            <person name="Magnuson J."/>
            <person name="Mondo S."/>
            <person name="Nolan M."/>
            <person name="Ohm R."/>
            <person name="Pangilinan J."/>
            <person name="Park H.-J."/>
            <person name="Ramirez L."/>
            <person name="Alfaro M."/>
            <person name="Sun H."/>
            <person name="Tritt A."/>
            <person name="Yoshinaga Y."/>
            <person name="Zwiers L.-H."/>
            <person name="Turgeon B."/>
            <person name="Goodwin S."/>
            <person name="Spatafora J."/>
            <person name="Crous P."/>
            <person name="Grigoriev I."/>
        </authorList>
    </citation>
    <scope>NUCLEOTIDE SEQUENCE</scope>
    <source>
        <strain evidence="15">CBS 107.79</strain>
    </source>
</reference>
<feature type="chain" id="PRO_5025705272" description="Cutinase" evidence="14">
    <location>
        <begin position="18"/>
        <end position="246"/>
    </location>
</feature>